<organism evidence="2 3">
    <name type="scientific">Streptomyces aureus</name>
    <dbReference type="NCBI Taxonomy" id="193461"/>
    <lineage>
        <taxon>Bacteria</taxon>
        <taxon>Bacillati</taxon>
        <taxon>Actinomycetota</taxon>
        <taxon>Actinomycetes</taxon>
        <taxon>Kitasatosporales</taxon>
        <taxon>Streptomycetaceae</taxon>
        <taxon>Streptomyces</taxon>
    </lineage>
</organism>
<protein>
    <recommendedName>
        <fullName evidence="4">DUF4190 domain-containing protein</fullName>
    </recommendedName>
</protein>
<evidence type="ECO:0000256" key="1">
    <source>
        <dbReference type="SAM" id="Phobius"/>
    </source>
</evidence>
<evidence type="ECO:0008006" key="4">
    <source>
        <dbReference type="Google" id="ProtNLM"/>
    </source>
</evidence>
<comment type="caution">
    <text evidence="2">The sequence shown here is derived from an EMBL/GenBank/DDBJ whole genome shotgun (WGS) entry which is preliminary data.</text>
</comment>
<name>A0ABV4SM82_9ACTN</name>
<keyword evidence="1" id="KW-0472">Membrane</keyword>
<keyword evidence="3" id="KW-1185">Reference proteome</keyword>
<feature type="transmembrane region" description="Helical" evidence="1">
    <location>
        <begin position="36"/>
        <end position="53"/>
    </location>
</feature>
<keyword evidence="1" id="KW-0812">Transmembrane</keyword>
<sequence>MGYLIGILLIIVGAPLVGLIGTWIEDAGHVRAGKSISVGGYLAVLGVAAWLIVSSF</sequence>
<feature type="transmembrane region" description="Helical" evidence="1">
    <location>
        <begin position="6"/>
        <end position="24"/>
    </location>
</feature>
<dbReference type="RefSeq" id="WP_372564357.1">
    <property type="nucleotide sequence ID" value="NZ_JBGOSP010000013.1"/>
</dbReference>
<evidence type="ECO:0000313" key="2">
    <source>
        <dbReference type="EMBL" id="MFA3839574.1"/>
    </source>
</evidence>
<reference evidence="2 3" key="1">
    <citation type="submission" date="2024-08" db="EMBL/GenBank/DDBJ databases">
        <title>Genome sequence of Streptomyces aureus CACIA-1.46HGO.</title>
        <authorList>
            <person name="Evangelista-Martinez Z."/>
        </authorList>
    </citation>
    <scope>NUCLEOTIDE SEQUENCE [LARGE SCALE GENOMIC DNA]</scope>
    <source>
        <strain evidence="2 3">CACIA-1.46HGO</strain>
    </source>
</reference>
<keyword evidence="1" id="KW-1133">Transmembrane helix</keyword>
<dbReference type="Proteomes" id="UP001571476">
    <property type="component" value="Unassembled WGS sequence"/>
</dbReference>
<gene>
    <name evidence="2" type="ORF">ACEG43_25950</name>
</gene>
<proteinExistence type="predicted"/>
<dbReference type="EMBL" id="JBGOSP010000013">
    <property type="protein sequence ID" value="MFA3839574.1"/>
    <property type="molecule type" value="Genomic_DNA"/>
</dbReference>
<accession>A0ABV4SM82</accession>
<evidence type="ECO:0000313" key="3">
    <source>
        <dbReference type="Proteomes" id="UP001571476"/>
    </source>
</evidence>